<proteinExistence type="predicted"/>
<evidence type="ECO:0000313" key="1">
    <source>
        <dbReference type="EMBL" id="MDT0322140.1"/>
    </source>
</evidence>
<organism evidence="1 2">
    <name type="scientific">Streptomyces millisiae</name>
    <dbReference type="NCBI Taxonomy" id="3075542"/>
    <lineage>
        <taxon>Bacteria</taxon>
        <taxon>Bacillati</taxon>
        <taxon>Actinomycetota</taxon>
        <taxon>Actinomycetes</taxon>
        <taxon>Kitasatosporales</taxon>
        <taxon>Streptomycetaceae</taxon>
        <taxon>Streptomyces</taxon>
    </lineage>
</organism>
<comment type="caution">
    <text evidence="1">The sequence shown here is derived from an EMBL/GenBank/DDBJ whole genome shotgun (WGS) entry which is preliminary data.</text>
</comment>
<name>A0ABU2LX04_9ACTN</name>
<sequence length="66" mass="7062">MPDRPELSPFPRPADVAQLCSAARLHAVECLPCAQERPCEMELRLSRALTAALDTAHVAPAPLAGE</sequence>
<protein>
    <submittedName>
        <fullName evidence="1">Uncharacterized protein</fullName>
    </submittedName>
</protein>
<accession>A0ABU2LX04</accession>
<evidence type="ECO:0000313" key="2">
    <source>
        <dbReference type="Proteomes" id="UP001183420"/>
    </source>
</evidence>
<gene>
    <name evidence="1" type="ORF">RNC47_27800</name>
</gene>
<reference evidence="2" key="1">
    <citation type="submission" date="2023-07" db="EMBL/GenBank/DDBJ databases">
        <title>30 novel species of actinomycetes from the DSMZ collection.</title>
        <authorList>
            <person name="Nouioui I."/>
        </authorList>
    </citation>
    <scope>NUCLEOTIDE SEQUENCE [LARGE SCALE GENOMIC DNA]</scope>
    <source>
        <strain evidence="2">DSM 44918</strain>
    </source>
</reference>
<dbReference type="RefSeq" id="WP_311602604.1">
    <property type="nucleotide sequence ID" value="NZ_JAVREM010000055.1"/>
</dbReference>
<keyword evidence="2" id="KW-1185">Reference proteome</keyword>
<dbReference type="Proteomes" id="UP001183420">
    <property type="component" value="Unassembled WGS sequence"/>
</dbReference>
<dbReference type="EMBL" id="JAVREM010000055">
    <property type="protein sequence ID" value="MDT0322140.1"/>
    <property type="molecule type" value="Genomic_DNA"/>
</dbReference>